<dbReference type="PANTHER" id="PTHR23419">
    <property type="entry name" value="DIVALENT CATION TOLERANCE CUTA-RELATED"/>
    <property type="match status" value="1"/>
</dbReference>
<dbReference type="Gene3D" id="3.30.70.120">
    <property type="match status" value="1"/>
</dbReference>
<dbReference type="Pfam" id="PF03091">
    <property type="entry name" value="CutA1"/>
    <property type="match status" value="1"/>
</dbReference>
<dbReference type="EMBL" id="JXSL01000027">
    <property type="protein sequence ID" value="KIL98805.1"/>
    <property type="molecule type" value="Genomic_DNA"/>
</dbReference>
<dbReference type="AlphaFoldDB" id="A0A0C2YVS0"/>
<comment type="similarity">
    <text evidence="1">Belongs to the CutA family.</text>
</comment>
<protein>
    <submittedName>
        <fullName evidence="2">Periplasmic divalent cation tolerance protein CutA</fullName>
    </submittedName>
</protein>
<dbReference type="STRING" id="272627.CCC_02255"/>
<dbReference type="PANTHER" id="PTHR23419:SF8">
    <property type="entry name" value="FI09726P"/>
    <property type="match status" value="1"/>
</dbReference>
<gene>
    <name evidence="2" type="ORF">CCC_02255</name>
</gene>
<comment type="caution">
    <text evidence="2">The sequence shown here is derived from an EMBL/GenBank/DDBJ whole genome shotgun (WGS) entry which is preliminary data.</text>
</comment>
<evidence type="ECO:0000256" key="1">
    <source>
        <dbReference type="ARBA" id="ARBA00010169"/>
    </source>
</evidence>
<proteinExistence type="inferred from homology"/>
<dbReference type="SUPFAM" id="SSF54913">
    <property type="entry name" value="GlnB-like"/>
    <property type="match status" value="1"/>
</dbReference>
<dbReference type="Proteomes" id="UP000031971">
    <property type="component" value="Unassembled WGS sequence"/>
</dbReference>
<dbReference type="InterPro" id="IPR015867">
    <property type="entry name" value="N-reg_PII/ATP_PRibTrfase_C"/>
</dbReference>
<name>A0A0C2YVS0_PARME</name>
<organism evidence="2 3">
    <name type="scientific">Paramagnetospirillum magnetotacticum MS-1</name>
    <dbReference type="NCBI Taxonomy" id="272627"/>
    <lineage>
        <taxon>Bacteria</taxon>
        <taxon>Pseudomonadati</taxon>
        <taxon>Pseudomonadota</taxon>
        <taxon>Alphaproteobacteria</taxon>
        <taxon>Rhodospirillales</taxon>
        <taxon>Magnetospirillaceae</taxon>
        <taxon>Paramagnetospirillum</taxon>
    </lineage>
</organism>
<keyword evidence="3" id="KW-1185">Reference proteome</keyword>
<dbReference type="InterPro" id="IPR011322">
    <property type="entry name" value="N-reg_PII-like_a/b"/>
</dbReference>
<evidence type="ECO:0000313" key="3">
    <source>
        <dbReference type="Proteomes" id="UP000031971"/>
    </source>
</evidence>
<reference evidence="2 3" key="1">
    <citation type="submission" date="2015-01" db="EMBL/GenBank/DDBJ databases">
        <title>Genome Sequence of Magnetospirillum magnetotacticum Strain MS-1.</title>
        <authorList>
            <person name="Marinov G.K."/>
            <person name="Smalley M.D."/>
            <person name="DeSalvo G."/>
        </authorList>
    </citation>
    <scope>NUCLEOTIDE SEQUENCE [LARGE SCALE GENOMIC DNA]</scope>
    <source>
        <strain evidence="2 3">MS-1</strain>
    </source>
</reference>
<evidence type="ECO:0000313" key="2">
    <source>
        <dbReference type="EMBL" id="KIL98805.1"/>
    </source>
</evidence>
<dbReference type="InterPro" id="IPR004323">
    <property type="entry name" value="Ion_tolerance_CutA"/>
</dbReference>
<sequence>MTVKMIYVTASDREEAMALARSLVEERLVACANVMDGVTSVYWWEGKVCEGPEAVLICKTRAELVESVIARVRERHSYACPCVVALPIEAGNPAYLDWIKTETGG</sequence>
<dbReference type="GO" id="GO:0010038">
    <property type="term" value="P:response to metal ion"/>
    <property type="evidence" value="ECO:0007669"/>
    <property type="project" value="InterPro"/>
</dbReference>
<accession>A0A0C2YVS0</accession>
<dbReference type="GO" id="GO:0005507">
    <property type="term" value="F:copper ion binding"/>
    <property type="evidence" value="ECO:0007669"/>
    <property type="project" value="TreeGrafter"/>
</dbReference>